<protein>
    <submittedName>
        <fullName evidence="2">Uncharacterized protein</fullName>
    </submittedName>
</protein>
<proteinExistence type="predicted"/>
<accession>A0A7S4AS02</accession>
<dbReference type="AlphaFoldDB" id="A0A7S4AS02"/>
<evidence type="ECO:0000313" key="2">
    <source>
        <dbReference type="EMBL" id="CAE0724996.1"/>
    </source>
</evidence>
<organism evidence="2">
    <name type="scientific">Pseudo-nitzschia australis</name>
    <dbReference type="NCBI Taxonomy" id="44445"/>
    <lineage>
        <taxon>Eukaryota</taxon>
        <taxon>Sar</taxon>
        <taxon>Stramenopiles</taxon>
        <taxon>Ochrophyta</taxon>
        <taxon>Bacillariophyta</taxon>
        <taxon>Bacillariophyceae</taxon>
        <taxon>Bacillariophycidae</taxon>
        <taxon>Bacillariales</taxon>
        <taxon>Bacillariaceae</taxon>
        <taxon>Pseudo-nitzschia</taxon>
    </lineage>
</organism>
<name>A0A7S4AS02_9STRA</name>
<sequence>MWLNKRFAASVCPPEIEIVEAKNYMMRYAEYTKLKNMALMVVAHQSTCKEIGILRKVFQKYASKNRNGCISYKGLTGFRRDSLPEESRPEETKKRVLIQK</sequence>
<feature type="region of interest" description="Disordered" evidence="1">
    <location>
        <begin position="81"/>
        <end position="100"/>
    </location>
</feature>
<feature type="compositionally biased region" description="Basic and acidic residues" evidence="1">
    <location>
        <begin position="81"/>
        <end position="94"/>
    </location>
</feature>
<gene>
    <name evidence="2" type="ORF">PAUS00366_LOCUS17753</name>
</gene>
<dbReference type="EMBL" id="HBIX01025884">
    <property type="protein sequence ID" value="CAE0724996.1"/>
    <property type="molecule type" value="Transcribed_RNA"/>
</dbReference>
<reference evidence="2" key="1">
    <citation type="submission" date="2021-01" db="EMBL/GenBank/DDBJ databases">
        <authorList>
            <person name="Corre E."/>
            <person name="Pelletier E."/>
            <person name="Niang G."/>
            <person name="Scheremetjew M."/>
            <person name="Finn R."/>
            <person name="Kale V."/>
            <person name="Holt S."/>
            <person name="Cochrane G."/>
            <person name="Meng A."/>
            <person name="Brown T."/>
            <person name="Cohen L."/>
        </authorList>
    </citation>
    <scope>NUCLEOTIDE SEQUENCE</scope>
    <source>
        <strain evidence="2">10249 10 AB</strain>
    </source>
</reference>
<evidence type="ECO:0000256" key="1">
    <source>
        <dbReference type="SAM" id="MobiDB-lite"/>
    </source>
</evidence>
<dbReference type="Gene3D" id="1.10.238.10">
    <property type="entry name" value="EF-hand"/>
    <property type="match status" value="2"/>
</dbReference>